<reference evidence="5" key="1">
    <citation type="submission" date="2020-07" db="EMBL/GenBank/DDBJ databases">
        <title>Huge and variable diversity of episymbiotic CPR bacteria and DPANN archaea in groundwater ecosystems.</title>
        <authorList>
            <person name="He C.Y."/>
            <person name="Keren R."/>
            <person name="Whittaker M."/>
            <person name="Farag I.F."/>
            <person name="Doudna J."/>
            <person name="Cate J.H.D."/>
            <person name="Banfield J.F."/>
        </authorList>
    </citation>
    <scope>NUCLEOTIDE SEQUENCE</scope>
    <source>
        <strain evidence="5">NC_groundwater_1664_Pr3_B-0.1um_52_9</strain>
    </source>
</reference>
<evidence type="ECO:0000259" key="4">
    <source>
        <dbReference type="PROSITE" id="PS50893"/>
    </source>
</evidence>
<dbReference type="GO" id="GO:0005886">
    <property type="term" value="C:plasma membrane"/>
    <property type="evidence" value="ECO:0007669"/>
    <property type="project" value="TreeGrafter"/>
</dbReference>
<keyword evidence="3 5" id="KW-0067">ATP-binding</keyword>
<keyword evidence="2" id="KW-0547">Nucleotide-binding</keyword>
<dbReference type="SMART" id="SM00382">
    <property type="entry name" value="AAA"/>
    <property type="match status" value="1"/>
</dbReference>
<dbReference type="AlphaFoldDB" id="A0A9D6Z5V0"/>
<dbReference type="GO" id="GO:0022857">
    <property type="term" value="F:transmembrane transporter activity"/>
    <property type="evidence" value="ECO:0007669"/>
    <property type="project" value="TreeGrafter"/>
</dbReference>
<accession>A0A9D6Z5V0</accession>
<dbReference type="Gene3D" id="3.40.50.300">
    <property type="entry name" value="P-loop containing nucleotide triphosphate hydrolases"/>
    <property type="match status" value="1"/>
</dbReference>
<dbReference type="InterPro" id="IPR017871">
    <property type="entry name" value="ABC_transporter-like_CS"/>
</dbReference>
<evidence type="ECO:0000313" key="5">
    <source>
        <dbReference type="EMBL" id="MBI5252375.1"/>
    </source>
</evidence>
<dbReference type="InterPro" id="IPR017911">
    <property type="entry name" value="MacB-like_ATP-bd"/>
</dbReference>
<evidence type="ECO:0000256" key="1">
    <source>
        <dbReference type="ARBA" id="ARBA00022448"/>
    </source>
</evidence>
<dbReference type="GO" id="GO:0005524">
    <property type="term" value="F:ATP binding"/>
    <property type="evidence" value="ECO:0007669"/>
    <property type="project" value="UniProtKB-KW"/>
</dbReference>
<dbReference type="PROSITE" id="PS00211">
    <property type="entry name" value="ABC_TRANSPORTER_1"/>
    <property type="match status" value="1"/>
</dbReference>
<gene>
    <name evidence="5" type="ORF">HY912_23010</name>
</gene>
<dbReference type="PANTHER" id="PTHR24220">
    <property type="entry name" value="IMPORT ATP-BINDING PROTEIN"/>
    <property type="match status" value="1"/>
</dbReference>
<dbReference type="EMBL" id="JACRDE010000599">
    <property type="protein sequence ID" value="MBI5252375.1"/>
    <property type="molecule type" value="Genomic_DNA"/>
</dbReference>
<dbReference type="InterPro" id="IPR027417">
    <property type="entry name" value="P-loop_NTPase"/>
</dbReference>
<proteinExistence type="predicted"/>
<comment type="caution">
    <text evidence="5">The sequence shown here is derived from an EMBL/GenBank/DDBJ whole genome shotgun (WGS) entry which is preliminary data.</text>
</comment>
<feature type="domain" description="ABC transporter" evidence="4">
    <location>
        <begin position="5"/>
        <end position="200"/>
    </location>
</feature>
<organism evidence="5 6">
    <name type="scientific">Desulfomonile tiedjei</name>
    <dbReference type="NCBI Taxonomy" id="2358"/>
    <lineage>
        <taxon>Bacteria</taxon>
        <taxon>Pseudomonadati</taxon>
        <taxon>Thermodesulfobacteriota</taxon>
        <taxon>Desulfomonilia</taxon>
        <taxon>Desulfomonilales</taxon>
        <taxon>Desulfomonilaceae</taxon>
        <taxon>Desulfomonile</taxon>
    </lineage>
</organism>
<dbReference type="SUPFAM" id="SSF52540">
    <property type="entry name" value="P-loop containing nucleoside triphosphate hydrolases"/>
    <property type="match status" value="1"/>
</dbReference>
<protein>
    <submittedName>
        <fullName evidence="5">ABC transporter ATP-binding protein</fullName>
    </submittedName>
</protein>
<evidence type="ECO:0000256" key="2">
    <source>
        <dbReference type="ARBA" id="ARBA00022741"/>
    </source>
</evidence>
<dbReference type="Pfam" id="PF00005">
    <property type="entry name" value="ABC_tran"/>
    <property type="match status" value="1"/>
</dbReference>
<keyword evidence="1" id="KW-0813">Transport</keyword>
<dbReference type="CDD" id="cd03255">
    <property type="entry name" value="ABC_MJ0796_LolCDE_FtsE"/>
    <property type="match status" value="1"/>
</dbReference>
<evidence type="ECO:0000313" key="6">
    <source>
        <dbReference type="Proteomes" id="UP000807825"/>
    </source>
</evidence>
<name>A0A9D6Z5V0_9BACT</name>
<evidence type="ECO:0000256" key="3">
    <source>
        <dbReference type="ARBA" id="ARBA00022840"/>
    </source>
</evidence>
<dbReference type="PROSITE" id="PS50893">
    <property type="entry name" value="ABC_TRANSPORTER_2"/>
    <property type="match status" value="1"/>
</dbReference>
<feature type="non-terminal residue" evidence="5">
    <location>
        <position position="200"/>
    </location>
</feature>
<dbReference type="GO" id="GO:0016887">
    <property type="term" value="F:ATP hydrolysis activity"/>
    <property type="evidence" value="ECO:0007669"/>
    <property type="project" value="InterPro"/>
</dbReference>
<dbReference type="InterPro" id="IPR015854">
    <property type="entry name" value="ABC_transpr_LolD-like"/>
</dbReference>
<dbReference type="InterPro" id="IPR003439">
    <property type="entry name" value="ABC_transporter-like_ATP-bd"/>
</dbReference>
<dbReference type="Proteomes" id="UP000807825">
    <property type="component" value="Unassembled WGS sequence"/>
</dbReference>
<sequence>MGSLLRLENVSKRYHTGKSHEIFPLAEVNLEVGQGERIVLLGKSGSGKTTFLNMIGGMDSPTSGRIFFDKVEITRLSAAEIAQYRRKEVGFIFQSFNLFSTLTVGENLMLPLELLGISDESKAREILSAVDLDGQWEKFPEQLSGGEQQRVAIARALVKNPRLILADEPTGNLDLETGDRILALIDEICRRRNATLIMVT</sequence>
<dbReference type="InterPro" id="IPR003593">
    <property type="entry name" value="AAA+_ATPase"/>
</dbReference>